<dbReference type="PANTHER" id="PTHR24276">
    <property type="entry name" value="POLYSERASE-RELATED"/>
    <property type="match status" value="1"/>
</dbReference>
<comment type="catalytic activity">
    <reaction evidence="10">
        <text>Preferential cleavage: Arg-|-Xaa, Lys-|-Xaa.</text>
        <dbReference type="EC" id="3.4.21.4"/>
    </reaction>
</comment>
<dbReference type="Pfam" id="PF00089">
    <property type="entry name" value="Trypsin"/>
    <property type="match status" value="1"/>
</dbReference>
<dbReference type="GO" id="GO:0006508">
    <property type="term" value="P:proteolysis"/>
    <property type="evidence" value="ECO:0007669"/>
    <property type="project" value="UniProtKB-KW"/>
</dbReference>
<dbReference type="PROSITE" id="PS50240">
    <property type="entry name" value="TRYPSIN_DOM"/>
    <property type="match status" value="1"/>
</dbReference>
<dbReference type="FunFam" id="2.40.10.10:FF:000077">
    <property type="entry name" value="Predicted protein"/>
    <property type="match status" value="1"/>
</dbReference>
<dbReference type="InterPro" id="IPR018114">
    <property type="entry name" value="TRYPSIN_HIS"/>
</dbReference>
<keyword evidence="8" id="KW-0865">Zymogen</keyword>
<dbReference type="InterPro" id="IPR001314">
    <property type="entry name" value="Peptidase_S1A"/>
</dbReference>
<dbReference type="RefSeq" id="XP_016972010.2">
    <property type="nucleotide sequence ID" value="XM_017116521.2"/>
</dbReference>
<keyword evidence="9" id="KW-1015">Disulfide bond</keyword>
<keyword evidence="7 12" id="KW-0720">Serine protease</keyword>
<dbReference type="OrthoDB" id="10059102at2759"/>
<dbReference type="EC" id="3.4.21.4" evidence="11"/>
<evidence type="ECO:0000256" key="2">
    <source>
        <dbReference type="ARBA" id="ARBA00007664"/>
    </source>
</evidence>
<gene>
    <name evidence="15" type="primary">LOC108039494</name>
</gene>
<keyword evidence="6 12" id="KW-0378">Hydrolase</keyword>
<name>A0A6P4E226_DRORH</name>
<dbReference type="GO" id="GO:0005576">
    <property type="term" value="C:extracellular region"/>
    <property type="evidence" value="ECO:0007669"/>
    <property type="project" value="UniProtKB-SubCell"/>
</dbReference>
<sequence>MYVHWIFLIYSVTLVCSKWTPERIVGGHSVSIEAVPWQASLLKNGIHDCGAVIYSEKIVLTAAHCVDSPDTFQVRVGSSISNFGGQVVNVLRIIKHEQFGRYYGISHDIAVIKLQTSLRMGCGVSSIPLANSYPRPGSLVSVSGWGRTRTYGKGSDFLLETTVAIVDQNACRNSYYGQITKEMICAAAPRKGVCNGDSGGPLVFNGTLVGIVSFGGICAHPYFPGVYANVAELRPWILRAIQRL</sequence>
<dbReference type="InterPro" id="IPR043504">
    <property type="entry name" value="Peptidase_S1_PA_chymotrypsin"/>
</dbReference>
<evidence type="ECO:0000256" key="8">
    <source>
        <dbReference type="ARBA" id="ARBA00023145"/>
    </source>
</evidence>
<keyword evidence="4 12" id="KW-0645">Protease</keyword>
<dbReference type="SMART" id="SM00020">
    <property type="entry name" value="Tryp_SPc"/>
    <property type="match status" value="1"/>
</dbReference>
<evidence type="ECO:0000256" key="12">
    <source>
        <dbReference type="RuleBase" id="RU363034"/>
    </source>
</evidence>
<feature type="domain" description="Peptidase S1" evidence="14">
    <location>
        <begin position="24"/>
        <end position="242"/>
    </location>
</feature>
<accession>A0A6P4E226</accession>
<evidence type="ECO:0000313" key="15">
    <source>
        <dbReference type="RefSeq" id="XP_016972010.1"/>
    </source>
</evidence>
<evidence type="ECO:0000259" key="14">
    <source>
        <dbReference type="PROSITE" id="PS50240"/>
    </source>
</evidence>
<dbReference type="CDD" id="cd00190">
    <property type="entry name" value="Tryp_SPc"/>
    <property type="match status" value="1"/>
</dbReference>
<protein>
    <recommendedName>
        <fullName evidence="11">trypsin</fullName>
        <ecNumber evidence="11">3.4.21.4</ecNumber>
    </recommendedName>
</protein>
<dbReference type="PROSITE" id="PS00134">
    <property type="entry name" value="TRYPSIN_HIS"/>
    <property type="match status" value="1"/>
</dbReference>
<dbReference type="SUPFAM" id="SSF50494">
    <property type="entry name" value="Trypsin-like serine proteases"/>
    <property type="match status" value="1"/>
</dbReference>
<evidence type="ECO:0000256" key="13">
    <source>
        <dbReference type="SAM" id="SignalP"/>
    </source>
</evidence>
<dbReference type="RefSeq" id="XP_016972010.1">
    <property type="nucleotide sequence ID" value="XM_017116521.1"/>
</dbReference>
<feature type="chain" id="PRO_5028189286" description="trypsin" evidence="13">
    <location>
        <begin position="18"/>
        <end position="244"/>
    </location>
</feature>
<dbReference type="InterPro" id="IPR009003">
    <property type="entry name" value="Peptidase_S1_PA"/>
</dbReference>
<dbReference type="Gene3D" id="2.40.10.10">
    <property type="entry name" value="Trypsin-like serine proteases"/>
    <property type="match status" value="1"/>
</dbReference>
<comment type="subcellular location">
    <subcellularLocation>
        <location evidence="1">Secreted</location>
        <location evidence="1">Extracellular space</location>
    </subcellularLocation>
</comment>
<dbReference type="PROSITE" id="PS00135">
    <property type="entry name" value="TRYPSIN_SER"/>
    <property type="match status" value="1"/>
</dbReference>
<dbReference type="GO" id="GO:0004252">
    <property type="term" value="F:serine-type endopeptidase activity"/>
    <property type="evidence" value="ECO:0007669"/>
    <property type="project" value="UniProtKB-EC"/>
</dbReference>
<evidence type="ECO:0000256" key="5">
    <source>
        <dbReference type="ARBA" id="ARBA00022729"/>
    </source>
</evidence>
<evidence type="ECO:0000256" key="11">
    <source>
        <dbReference type="ARBA" id="ARBA00038868"/>
    </source>
</evidence>
<organism evidence="15">
    <name type="scientific">Drosophila rhopaloa</name>
    <name type="common">Fruit fly</name>
    <dbReference type="NCBI Taxonomy" id="1041015"/>
    <lineage>
        <taxon>Eukaryota</taxon>
        <taxon>Metazoa</taxon>
        <taxon>Ecdysozoa</taxon>
        <taxon>Arthropoda</taxon>
        <taxon>Hexapoda</taxon>
        <taxon>Insecta</taxon>
        <taxon>Pterygota</taxon>
        <taxon>Neoptera</taxon>
        <taxon>Endopterygota</taxon>
        <taxon>Diptera</taxon>
        <taxon>Brachycera</taxon>
        <taxon>Muscomorpha</taxon>
        <taxon>Ephydroidea</taxon>
        <taxon>Drosophilidae</taxon>
        <taxon>Drosophila</taxon>
        <taxon>Sophophora</taxon>
    </lineage>
</organism>
<evidence type="ECO:0000256" key="7">
    <source>
        <dbReference type="ARBA" id="ARBA00022825"/>
    </source>
</evidence>
<evidence type="ECO:0000256" key="9">
    <source>
        <dbReference type="ARBA" id="ARBA00023157"/>
    </source>
</evidence>
<dbReference type="PRINTS" id="PR00722">
    <property type="entry name" value="CHYMOTRYPSIN"/>
</dbReference>
<reference evidence="15" key="1">
    <citation type="submission" date="2025-08" db="UniProtKB">
        <authorList>
            <consortium name="RefSeq"/>
        </authorList>
    </citation>
    <scope>IDENTIFICATION</scope>
</reference>
<dbReference type="GeneID" id="108039494"/>
<evidence type="ECO:0000256" key="10">
    <source>
        <dbReference type="ARBA" id="ARBA00036320"/>
    </source>
</evidence>
<evidence type="ECO:0000256" key="4">
    <source>
        <dbReference type="ARBA" id="ARBA00022670"/>
    </source>
</evidence>
<keyword evidence="5 13" id="KW-0732">Signal</keyword>
<dbReference type="PANTHER" id="PTHR24276:SF91">
    <property type="entry name" value="AT26814P-RELATED"/>
    <property type="match status" value="1"/>
</dbReference>
<feature type="signal peptide" evidence="13">
    <location>
        <begin position="1"/>
        <end position="17"/>
    </location>
</feature>
<evidence type="ECO:0000256" key="6">
    <source>
        <dbReference type="ARBA" id="ARBA00022801"/>
    </source>
</evidence>
<evidence type="ECO:0000256" key="3">
    <source>
        <dbReference type="ARBA" id="ARBA00022525"/>
    </source>
</evidence>
<dbReference type="InterPro" id="IPR001254">
    <property type="entry name" value="Trypsin_dom"/>
</dbReference>
<dbReference type="AlphaFoldDB" id="A0A6P4E226"/>
<dbReference type="InterPro" id="IPR033116">
    <property type="entry name" value="TRYPSIN_SER"/>
</dbReference>
<comment type="similarity">
    <text evidence="2">Belongs to the peptidase S1 family.</text>
</comment>
<proteinExistence type="inferred from homology"/>
<keyword evidence="3" id="KW-0964">Secreted</keyword>
<dbReference type="InterPro" id="IPR050430">
    <property type="entry name" value="Peptidase_S1"/>
</dbReference>
<evidence type="ECO:0000256" key="1">
    <source>
        <dbReference type="ARBA" id="ARBA00004239"/>
    </source>
</evidence>